<dbReference type="SUPFAM" id="SSF46689">
    <property type="entry name" value="Homeodomain-like"/>
    <property type="match status" value="2"/>
</dbReference>
<dbReference type="RefSeq" id="WP_264205982.1">
    <property type="nucleotide sequence ID" value="NZ_JAOZEW010000008.1"/>
</dbReference>
<keyword evidence="3" id="KW-0804">Transcription</keyword>
<dbReference type="Proteomes" id="UP001151079">
    <property type="component" value="Unassembled WGS sequence"/>
</dbReference>
<keyword evidence="6" id="KW-1185">Reference proteome</keyword>
<dbReference type="SMART" id="SM00342">
    <property type="entry name" value="HTH_ARAC"/>
    <property type="match status" value="1"/>
</dbReference>
<dbReference type="Gene3D" id="1.10.10.60">
    <property type="entry name" value="Homeodomain-like"/>
    <property type="match status" value="2"/>
</dbReference>
<evidence type="ECO:0000256" key="1">
    <source>
        <dbReference type="ARBA" id="ARBA00023015"/>
    </source>
</evidence>
<dbReference type="InterPro" id="IPR003313">
    <property type="entry name" value="AraC-bd"/>
</dbReference>
<sequence>MARENIHNSLEVYYEKIDCCPLQDRQFNFFEFVYVLSGKGNHGINGNQLPFKGGDLFLITPNDYHSFNLDLVCEFMVVRFAPSYVKSYSWQSIDHIECLLYYASHFSGSIIINEADKLMVANLMQNLQHTAELKSIYAEDLMRHLVNAIIVIAARNISVIKPESISPNADTRILQIIDYIQEHIRQPELLKINVIAEKFGLSDTYLGSYFRKQCNESIQQYISSYRIRLIEHRLRFSNKRVHEIADEFGFADESHINKFFKRHKGMSLSLYRNTSKRENVIAS</sequence>
<comment type="caution">
    <text evidence="5">The sequence shown here is derived from an EMBL/GenBank/DDBJ whole genome shotgun (WGS) entry which is preliminary data.</text>
</comment>
<evidence type="ECO:0000313" key="5">
    <source>
        <dbReference type="EMBL" id="MCV9927851.1"/>
    </source>
</evidence>
<organism evidence="5 6">
    <name type="scientific">Flavobacterium shii</name>
    <dbReference type="NCBI Taxonomy" id="2987687"/>
    <lineage>
        <taxon>Bacteria</taxon>
        <taxon>Pseudomonadati</taxon>
        <taxon>Bacteroidota</taxon>
        <taxon>Flavobacteriia</taxon>
        <taxon>Flavobacteriales</taxon>
        <taxon>Flavobacteriaceae</taxon>
        <taxon>Flavobacterium</taxon>
    </lineage>
</organism>
<proteinExistence type="predicted"/>
<evidence type="ECO:0000256" key="3">
    <source>
        <dbReference type="ARBA" id="ARBA00023163"/>
    </source>
</evidence>
<dbReference type="EMBL" id="JAOZEW010000008">
    <property type="protein sequence ID" value="MCV9927851.1"/>
    <property type="molecule type" value="Genomic_DNA"/>
</dbReference>
<name>A0A9X3BYF3_9FLAO</name>
<dbReference type="InterPro" id="IPR014710">
    <property type="entry name" value="RmlC-like_jellyroll"/>
</dbReference>
<gene>
    <name evidence="5" type="ORF">OIU83_09320</name>
</gene>
<dbReference type="SUPFAM" id="SSF51215">
    <property type="entry name" value="Regulatory protein AraC"/>
    <property type="match status" value="1"/>
</dbReference>
<protein>
    <submittedName>
        <fullName evidence="5">AraC family transcriptional regulator</fullName>
    </submittedName>
</protein>
<dbReference type="GO" id="GO:0043565">
    <property type="term" value="F:sequence-specific DNA binding"/>
    <property type="evidence" value="ECO:0007669"/>
    <property type="project" value="InterPro"/>
</dbReference>
<accession>A0A9X3BYF3</accession>
<dbReference type="AlphaFoldDB" id="A0A9X3BYF3"/>
<feature type="domain" description="HTH araC/xylS-type" evidence="4">
    <location>
        <begin position="174"/>
        <end position="274"/>
    </location>
</feature>
<dbReference type="InterPro" id="IPR037923">
    <property type="entry name" value="HTH-like"/>
</dbReference>
<evidence type="ECO:0000313" key="6">
    <source>
        <dbReference type="Proteomes" id="UP001151079"/>
    </source>
</evidence>
<keyword evidence="2" id="KW-0238">DNA-binding</keyword>
<reference evidence="5" key="1">
    <citation type="submission" date="2022-10" db="EMBL/GenBank/DDBJ databases">
        <title>Two novel species of Flavobacterium.</title>
        <authorList>
            <person name="Liu Q."/>
            <person name="Xin Y.-H."/>
        </authorList>
    </citation>
    <scope>NUCLEOTIDE SEQUENCE</scope>
    <source>
        <strain evidence="5">LS1R49</strain>
    </source>
</reference>
<dbReference type="Pfam" id="PF12833">
    <property type="entry name" value="HTH_18"/>
    <property type="match status" value="1"/>
</dbReference>
<dbReference type="PROSITE" id="PS01124">
    <property type="entry name" value="HTH_ARAC_FAMILY_2"/>
    <property type="match status" value="1"/>
</dbReference>
<evidence type="ECO:0000259" key="4">
    <source>
        <dbReference type="PROSITE" id="PS01124"/>
    </source>
</evidence>
<dbReference type="InterPro" id="IPR009057">
    <property type="entry name" value="Homeodomain-like_sf"/>
</dbReference>
<evidence type="ECO:0000256" key="2">
    <source>
        <dbReference type="ARBA" id="ARBA00023125"/>
    </source>
</evidence>
<keyword evidence="1" id="KW-0805">Transcription regulation</keyword>
<dbReference type="Gene3D" id="2.60.120.10">
    <property type="entry name" value="Jelly Rolls"/>
    <property type="match status" value="1"/>
</dbReference>
<dbReference type="PANTHER" id="PTHR43280:SF28">
    <property type="entry name" value="HTH-TYPE TRANSCRIPTIONAL ACTIVATOR RHAS"/>
    <property type="match status" value="1"/>
</dbReference>
<dbReference type="InterPro" id="IPR018060">
    <property type="entry name" value="HTH_AraC"/>
</dbReference>
<dbReference type="Pfam" id="PF02311">
    <property type="entry name" value="AraC_binding"/>
    <property type="match status" value="1"/>
</dbReference>
<dbReference type="PANTHER" id="PTHR43280">
    <property type="entry name" value="ARAC-FAMILY TRANSCRIPTIONAL REGULATOR"/>
    <property type="match status" value="1"/>
</dbReference>
<dbReference type="GO" id="GO:0003700">
    <property type="term" value="F:DNA-binding transcription factor activity"/>
    <property type="evidence" value="ECO:0007669"/>
    <property type="project" value="InterPro"/>
</dbReference>